<sequence length="252" mass="28460">MSLDAFPIARLYDLFNARDLEGFLAMLTPDVEWPDEAEDRVLIGRDAIRVYALETTAPLIARYVPIAFHVEADGRIAALARQLIASAADGSLWSSTRVLHRWTVRENLVARVEIEQNHQDLTFPGIDAMLAGLMARLNAGDVEGALAYFAPDARFIDSFEGGVIESRDDLRAHLAHLFDTIRIRMDLIDYRIETDDRVRMRARIETRGPGGGLWQDDVILIWYRLERGLIVTQDVDDSGRDQTSHEQAADRT</sequence>
<gene>
    <name evidence="2" type="ORF">OR37_02236</name>
</gene>
<feature type="domain" description="SnoaL-like" evidence="1">
    <location>
        <begin position="133"/>
        <end position="231"/>
    </location>
</feature>
<dbReference type="SUPFAM" id="SSF54427">
    <property type="entry name" value="NTF2-like"/>
    <property type="match status" value="2"/>
</dbReference>
<evidence type="ECO:0000313" key="2">
    <source>
        <dbReference type="EMBL" id="ENZ81809.1"/>
    </source>
</evidence>
<dbReference type="RefSeq" id="WP_004619669.1">
    <property type="nucleotide sequence ID" value="NZ_APMP01000012.1"/>
</dbReference>
<reference evidence="2 3" key="1">
    <citation type="journal article" date="2013" name="Genome Announc.">
        <title>Draft Genome Sequence for Caulobacter sp. Strain OR37, a Bacterium Tolerant to Heavy Metals.</title>
        <authorList>
            <person name="Utturkar S.M."/>
            <person name="Bollmann A."/>
            <person name="Brzoska R.M."/>
            <person name="Klingeman D.M."/>
            <person name="Epstein S.E."/>
            <person name="Palumbo A.V."/>
            <person name="Brown S.D."/>
        </authorList>
    </citation>
    <scope>NUCLEOTIDE SEQUENCE [LARGE SCALE GENOMIC DNA]</scope>
    <source>
        <strain evidence="2 3">OR37</strain>
    </source>
</reference>
<feature type="domain" description="SnoaL-like" evidence="1">
    <location>
        <begin position="9"/>
        <end position="111"/>
    </location>
</feature>
<proteinExistence type="predicted"/>
<dbReference type="InterPro" id="IPR037401">
    <property type="entry name" value="SnoaL-like"/>
</dbReference>
<dbReference type="Gene3D" id="3.10.450.50">
    <property type="match status" value="2"/>
</dbReference>
<dbReference type="PATRIC" id="fig|1292034.3.peg.2220"/>
<accession>R0EIH6</accession>
<evidence type="ECO:0000259" key="1">
    <source>
        <dbReference type="Pfam" id="PF12680"/>
    </source>
</evidence>
<dbReference type="eggNOG" id="COG3631">
    <property type="taxonomic scope" value="Bacteria"/>
</dbReference>
<keyword evidence="3" id="KW-1185">Reference proteome</keyword>
<dbReference type="STRING" id="1292034.OR37_02236"/>
<name>R0EIH6_CAUVI</name>
<dbReference type="EMBL" id="APMP01000012">
    <property type="protein sequence ID" value="ENZ81809.1"/>
    <property type="molecule type" value="Genomic_DNA"/>
</dbReference>
<dbReference type="Pfam" id="PF12680">
    <property type="entry name" value="SnoaL_2"/>
    <property type="match status" value="2"/>
</dbReference>
<dbReference type="OrthoDB" id="1353852at2"/>
<dbReference type="InterPro" id="IPR032710">
    <property type="entry name" value="NTF2-like_dom_sf"/>
</dbReference>
<dbReference type="Proteomes" id="UP000013063">
    <property type="component" value="Unassembled WGS sequence"/>
</dbReference>
<evidence type="ECO:0000313" key="3">
    <source>
        <dbReference type="Proteomes" id="UP000013063"/>
    </source>
</evidence>
<comment type="caution">
    <text evidence="2">The sequence shown here is derived from an EMBL/GenBank/DDBJ whole genome shotgun (WGS) entry which is preliminary data.</text>
</comment>
<organism evidence="2 3">
    <name type="scientific">Caulobacter vibrioides OR37</name>
    <dbReference type="NCBI Taxonomy" id="1292034"/>
    <lineage>
        <taxon>Bacteria</taxon>
        <taxon>Pseudomonadati</taxon>
        <taxon>Pseudomonadota</taxon>
        <taxon>Alphaproteobacteria</taxon>
        <taxon>Caulobacterales</taxon>
        <taxon>Caulobacteraceae</taxon>
        <taxon>Caulobacter</taxon>
    </lineage>
</organism>
<protein>
    <recommendedName>
        <fullName evidence="1">SnoaL-like domain-containing protein</fullName>
    </recommendedName>
</protein>
<dbReference type="AlphaFoldDB" id="R0EIH6"/>